<dbReference type="InterPro" id="IPR010870">
    <property type="entry name" value="Porin_O/P"/>
</dbReference>
<dbReference type="RefSeq" id="WP_327984074.1">
    <property type="nucleotide sequence ID" value="NZ_CP136426.1"/>
</dbReference>
<reference evidence="2" key="1">
    <citation type="submission" date="2023-10" db="EMBL/GenBank/DDBJ databases">
        <title>Characterization and whole genome sequencing of a novel strain of Bergeyella porcorum QD2021 isolated from pig.</title>
        <authorList>
            <person name="Liu G."/>
            <person name="Chen C."/>
            <person name="Han X."/>
        </authorList>
    </citation>
    <scope>NUCLEOTIDE SEQUENCE</scope>
    <source>
        <strain evidence="2">QD2021</strain>
    </source>
</reference>
<keyword evidence="1" id="KW-0732">Signal</keyword>
<name>A0AAU0F508_9FLAO</name>
<keyword evidence="3" id="KW-1185">Reference proteome</keyword>
<protein>
    <recommendedName>
        <fullName evidence="4">Porin</fullName>
    </recommendedName>
</protein>
<organism evidence="2 3">
    <name type="scientific">Bergeyella porcorum</name>
    <dbReference type="NCBI Taxonomy" id="1735111"/>
    <lineage>
        <taxon>Bacteria</taxon>
        <taxon>Pseudomonadati</taxon>
        <taxon>Bacteroidota</taxon>
        <taxon>Flavobacteriia</taxon>
        <taxon>Flavobacteriales</taxon>
        <taxon>Weeksellaceae</taxon>
        <taxon>Bergeyella</taxon>
    </lineage>
</organism>
<dbReference type="Pfam" id="PF07396">
    <property type="entry name" value="Porin_O_P"/>
    <property type="match status" value="1"/>
</dbReference>
<evidence type="ECO:0000313" key="3">
    <source>
        <dbReference type="Proteomes" id="UP001432059"/>
    </source>
</evidence>
<evidence type="ECO:0000256" key="1">
    <source>
        <dbReference type="SAM" id="SignalP"/>
    </source>
</evidence>
<feature type="chain" id="PRO_5043995234" description="Porin" evidence="1">
    <location>
        <begin position="19"/>
        <end position="384"/>
    </location>
</feature>
<proteinExistence type="predicted"/>
<evidence type="ECO:0000313" key="2">
    <source>
        <dbReference type="EMBL" id="WOC52724.1"/>
    </source>
</evidence>
<sequence length="384" mass="43765">MKKYLLSLALLGAYSLNAQSLGETVEKLGQSADINLYLRSALEMNSNESVANGIKVNEARLEIMGDATENLSYRFRARMNRTVAAGTQDNAPSSIDYAYITYKFGEDKKWSTTVGKQMNNFGSWEFYDNPTFDYQYSDYVNKQQNLFPVGLQVSYQATPKHSFHLQAFNAMNDAFGTIHSKTLYDTNGLEASKTPFGLNLTWKGKMFEDKFQTIYTVTTSQVAKGENNFQVSLGNKVVLDKFTGVVDVSHTNMAVDYVNMISPSVNGYYLAQNPRYVNVYAKDLVFQTLAFRFNYAVTPKWHIAAKTVFERIGDKNKMDLGKNLSTNNVNYLGLEFKPFDNQDFKLFGYYAHFHTKYNENFRAYTPNFQNNMIAIGALWYLNVL</sequence>
<dbReference type="KEGG" id="bpor:BPO_2077"/>
<dbReference type="EMBL" id="CP136426">
    <property type="protein sequence ID" value="WOC52724.1"/>
    <property type="molecule type" value="Genomic_DNA"/>
</dbReference>
<dbReference type="AlphaFoldDB" id="A0AAU0F508"/>
<feature type="signal peptide" evidence="1">
    <location>
        <begin position="1"/>
        <end position="18"/>
    </location>
</feature>
<evidence type="ECO:0008006" key="4">
    <source>
        <dbReference type="Google" id="ProtNLM"/>
    </source>
</evidence>
<gene>
    <name evidence="2" type="ORF">BPO_2077</name>
</gene>
<accession>A0AAU0F508</accession>
<dbReference type="Proteomes" id="UP001432059">
    <property type="component" value="Chromosome"/>
</dbReference>
<dbReference type="SUPFAM" id="SSF56935">
    <property type="entry name" value="Porins"/>
    <property type="match status" value="1"/>
</dbReference>